<keyword evidence="5 6" id="KW-0472">Membrane</keyword>
<dbReference type="RefSeq" id="WP_249772004.1">
    <property type="nucleotide sequence ID" value="NZ_CP097332.1"/>
</dbReference>
<accession>A0ABY4QYV5</accession>
<evidence type="ECO:0000313" key="8">
    <source>
        <dbReference type="Proteomes" id="UP001056336"/>
    </source>
</evidence>
<evidence type="ECO:0000256" key="6">
    <source>
        <dbReference type="RuleBase" id="RU365102"/>
    </source>
</evidence>
<feature type="transmembrane region" description="Helical" evidence="6">
    <location>
        <begin position="179"/>
        <end position="197"/>
    </location>
</feature>
<keyword evidence="3 6" id="KW-0812">Transmembrane</keyword>
<dbReference type="PANTHER" id="PTHR12608:SF1">
    <property type="entry name" value="TRANSMEMBRANE PROTEIN 165"/>
    <property type="match status" value="1"/>
</dbReference>
<name>A0ABY4QYV5_9ACTN</name>
<comment type="subcellular location">
    <subcellularLocation>
        <location evidence="1 6">Membrane</location>
        <topology evidence="1 6">Multi-pass membrane protein</topology>
    </subcellularLocation>
</comment>
<evidence type="ECO:0000313" key="7">
    <source>
        <dbReference type="EMBL" id="UQX88472.1"/>
    </source>
</evidence>
<feature type="transmembrane region" description="Helical" evidence="6">
    <location>
        <begin position="147"/>
        <end position="167"/>
    </location>
</feature>
<proteinExistence type="inferred from homology"/>
<dbReference type="Proteomes" id="UP001056336">
    <property type="component" value="Chromosome"/>
</dbReference>
<evidence type="ECO:0000256" key="5">
    <source>
        <dbReference type="ARBA" id="ARBA00023136"/>
    </source>
</evidence>
<evidence type="ECO:0000256" key="1">
    <source>
        <dbReference type="ARBA" id="ARBA00004141"/>
    </source>
</evidence>
<dbReference type="EMBL" id="CP097332">
    <property type="protein sequence ID" value="UQX88472.1"/>
    <property type="molecule type" value="Genomic_DNA"/>
</dbReference>
<sequence length="200" mass="21211">MLDFAVIATVFVLIFVGELPDKTAVAGLVLGTRFPARWVFAGIAAAFLTHVVIAVAAGSLISLLPRRPVEAIVAVLFLLGAVLIWREGRHDEEELEAEEEAAVGTVPATAGFWKVASLGYGVIFLAEWGDLTQILTANLAAKYHDPISVGIGAVLGLWTVGLLAILGGRTLLKVLPIRWITRIAAVVMLALAAFSFTQAL</sequence>
<comment type="similarity">
    <text evidence="2 6">Belongs to the GDT1 family.</text>
</comment>
<feature type="transmembrane region" description="Helical" evidence="6">
    <location>
        <begin position="68"/>
        <end position="85"/>
    </location>
</feature>
<dbReference type="Pfam" id="PF01169">
    <property type="entry name" value="GDT1"/>
    <property type="match status" value="2"/>
</dbReference>
<gene>
    <name evidence="7" type="ORF">M6D93_00355</name>
</gene>
<comment type="caution">
    <text evidence="6">Lacks conserved residue(s) required for the propagation of feature annotation.</text>
</comment>
<organism evidence="7 8">
    <name type="scientific">Jatrophihabitans telluris</name>
    <dbReference type="NCBI Taxonomy" id="2038343"/>
    <lineage>
        <taxon>Bacteria</taxon>
        <taxon>Bacillati</taxon>
        <taxon>Actinomycetota</taxon>
        <taxon>Actinomycetes</taxon>
        <taxon>Jatrophihabitantales</taxon>
        <taxon>Jatrophihabitantaceae</taxon>
        <taxon>Jatrophihabitans</taxon>
    </lineage>
</organism>
<evidence type="ECO:0000256" key="3">
    <source>
        <dbReference type="ARBA" id="ARBA00022692"/>
    </source>
</evidence>
<protein>
    <recommendedName>
        <fullName evidence="6">GDT1 family protein</fullName>
    </recommendedName>
</protein>
<keyword evidence="8" id="KW-1185">Reference proteome</keyword>
<evidence type="ECO:0000256" key="2">
    <source>
        <dbReference type="ARBA" id="ARBA00009190"/>
    </source>
</evidence>
<feature type="transmembrane region" description="Helical" evidence="6">
    <location>
        <begin position="36"/>
        <end position="61"/>
    </location>
</feature>
<evidence type="ECO:0000256" key="4">
    <source>
        <dbReference type="ARBA" id="ARBA00022989"/>
    </source>
</evidence>
<reference evidence="7" key="1">
    <citation type="journal article" date="2018" name="Int. J. Syst. Evol. Microbiol.">
        <title>Jatrophihabitans telluris sp. nov., isolated from sediment soil of lava forest wetlands and the emended description of the genus Jatrophihabitans.</title>
        <authorList>
            <person name="Lee K.C."/>
            <person name="Suh M.K."/>
            <person name="Eom M.K."/>
            <person name="Kim K.K."/>
            <person name="Kim J.S."/>
            <person name="Kim D.S."/>
            <person name="Ko S.H."/>
            <person name="Shin Y.K."/>
            <person name="Lee J.S."/>
        </authorList>
    </citation>
    <scope>NUCLEOTIDE SEQUENCE</scope>
    <source>
        <strain evidence="7">N237</strain>
    </source>
</reference>
<keyword evidence="4 6" id="KW-1133">Transmembrane helix</keyword>
<reference evidence="7" key="2">
    <citation type="submission" date="2022-05" db="EMBL/GenBank/DDBJ databases">
        <authorList>
            <person name="Kim J.-S."/>
            <person name="Lee K."/>
            <person name="Suh M."/>
            <person name="Eom M."/>
            <person name="Kim J.-S."/>
            <person name="Kim D.-S."/>
            <person name="Ko S.-H."/>
            <person name="Shin Y."/>
            <person name="Lee J.-S."/>
        </authorList>
    </citation>
    <scope>NUCLEOTIDE SEQUENCE</scope>
    <source>
        <strain evidence="7">N237</strain>
    </source>
</reference>
<dbReference type="InterPro" id="IPR001727">
    <property type="entry name" value="GDT1-like"/>
</dbReference>
<dbReference type="PANTHER" id="PTHR12608">
    <property type="entry name" value="TRANSMEMBRANE PROTEIN HTP-1 RELATED"/>
    <property type="match status" value="1"/>
</dbReference>